<keyword evidence="6" id="KW-1185">Reference proteome</keyword>
<evidence type="ECO:0000313" key="6">
    <source>
        <dbReference type="Proteomes" id="UP000326364"/>
    </source>
</evidence>
<dbReference type="PANTHER" id="PTHR46797">
    <property type="entry name" value="HTH-TYPE TRANSCRIPTIONAL REGULATOR"/>
    <property type="match status" value="1"/>
</dbReference>
<dbReference type="Proteomes" id="UP000326364">
    <property type="component" value="Unassembled WGS sequence"/>
</dbReference>
<dbReference type="SUPFAM" id="SSF51182">
    <property type="entry name" value="RmlC-like cupins"/>
    <property type="match status" value="1"/>
</dbReference>
<evidence type="ECO:0000259" key="2">
    <source>
        <dbReference type="PROSITE" id="PS50943"/>
    </source>
</evidence>
<dbReference type="GO" id="GO:0003700">
    <property type="term" value="F:DNA-binding transcription factor activity"/>
    <property type="evidence" value="ECO:0007669"/>
    <property type="project" value="TreeGrafter"/>
</dbReference>
<sequence length="217" mass="23065">MERMAATPKPGVDHGPGAFLREFRTAHGLTLAAASRKTGLPVSTLSKVETGKMSLSYEKLVKVSSGLGIDITQLFSGAASTAPVAQMPTGRRSITLAGEGPTIRTAAYHYSYPSADLLNKQLNPMILEVGARSIVEFGELMRHPGEEYAFVIEGQCEFHSDIYAPSLLKTGDSIYFDASMGHAYVAVGNGPCRILCVCSAKDAELKSTLNSIALGHS</sequence>
<evidence type="ECO:0000256" key="1">
    <source>
        <dbReference type="ARBA" id="ARBA00023125"/>
    </source>
</evidence>
<keyword evidence="1" id="KW-0238">DNA-binding</keyword>
<evidence type="ECO:0000313" key="3">
    <source>
        <dbReference type="EMBL" id="KAA9021359.1"/>
    </source>
</evidence>
<dbReference type="Gene3D" id="2.60.120.10">
    <property type="entry name" value="Jelly Rolls"/>
    <property type="match status" value="1"/>
</dbReference>
<dbReference type="InterPro" id="IPR010982">
    <property type="entry name" value="Lambda_DNA-bd_dom_sf"/>
</dbReference>
<dbReference type="GO" id="GO:0005829">
    <property type="term" value="C:cytosol"/>
    <property type="evidence" value="ECO:0007669"/>
    <property type="project" value="TreeGrafter"/>
</dbReference>
<dbReference type="InterPro" id="IPR011051">
    <property type="entry name" value="RmlC_Cupin_sf"/>
</dbReference>
<dbReference type="CDD" id="cd02209">
    <property type="entry name" value="cupin_XRE_C"/>
    <property type="match status" value="1"/>
</dbReference>
<dbReference type="Pfam" id="PF07883">
    <property type="entry name" value="Cupin_2"/>
    <property type="match status" value="1"/>
</dbReference>
<gene>
    <name evidence="4" type="ORF">F4U95_01295</name>
    <name evidence="3" type="ORF">F4U96_01295</name>
</gene>
<dbReference type="InterPro" id="IPR013096">
    <property type="entry name" value="Cupin_2"/>
</dbReference>
<dbReference type="InterPro" id="IPR050807">
    <property type="entry name" value="TransReg_Diox_bact_type"/>
</dbReference>
<dbReference type="SMART" id="SM00530">
    <property type="entry name" value="HTH_XRE"/>
    <property type="match status" value="1"/>
</dbReference>
<dbReference type="AlphaFoldDB" id="A0A5J5I9V7"/>
<dbReference type="CDD" id="cd00093">
    <property type="entry name" value="HTH_XRE"/>
    <property type="match status" value="1"/>
</dbReference>
<dbReference type="Gene3D" id="1.10.260.40">
    <property type="entry name" value="lambda repressor-like DNA-binding domains"/>
    <property type="match status" value="1"/>
</dbReference>
<dbReference type="EMBL" id="VYQA01000001">
    <property type="protein sequence ID" value="KAA9033721.1"/>
    <property type="molecule type" value="Genomic_DNA"/>
</dbReference>
<organism evidence="4 5">
    <name type="scientific">Sphingobium limneticum</name>
    <dbReference type="NCBI Taxonomy" id="1007511"/>
    <lineage>
        <taxon>Bacteria</taxon>
        <taxon>Pseudomonadati</taxon>
        <taxon>Pseudomonadota</taxon>
        <taxon>Alphaproteobacteria</taxon>
        <taxon>Sphingomonadales</taxon>
        <taxon>Sphingomonadaceae</taxon>
        <taxon>Sphingobium</taxon>
    </lineage>
</organism>
<dbReference type="EMBL" id="VYQB01000001">
    <property type="protein sequence ID" value="KAA9021359.1"/>
    <property type="molecule type" value="Genomic_DNA"/>
</dbReference>
<dbReference type="PROSITE" id="PS50943">
    <property type="entry name" value="HTH_CROC1"/>
    <property type="match status" value="1"/>
</dbReference>
<feature type="domain" description="HTH cro/C1-type" evidence="2">
    <location>
        <begin position="20"/>
        <end position="74"/>
    </location>
</feature>
<dbReference type="Pfam" id="PF01381">
    <property type="entry name" value="HTH_3"/>
    <property type="match status" value="1"/>
</dbReference>
<evidence type="ECO:0000313" key="4">
    <source>
        <dbReference type="EMBL" id="KAA9033721.1"/>
    </source>
</evidence>
<dbReference type="SUPFAM" id="SSF47413">
    <property type="entry name" value="lambda repressor-like DNA-binding domains"/>
    <property type="match status" value="1"/>
</dbReference>
<comment type="caution">
    <text evidence="4">The sequence shown here is derived from an EMBL/GenBank/DDBJ whole genome shotgun (WGS) entry which is preliminary data.</text>
</comment>
<dbReference type="Proteomes" id="UP000325933">
    <property type="component" value="Unassembled WGS sequence"/>
</dbReference>
<proteinExistence type="predicted"/>
<dbReference type="PANTHER" id="PTHR46797:SF20">
    <property type="entry name" value="BLR4304 PROTEIN"/>
    <property type="match status" value="1"/>
</dbReference>
<evidence type="ECO:0000313" key="5">
    <source>
        <dbReference type="Proteomes" id="UP000325933"/>
    </source>
</evidence>
<protein>
    <submittedName>
        <fullName evidence="4">Helix-turn-helix domain-containing protein</fullName>
    </submittedName>
</protein>
<dbReference type="InterPro" id="IPR001387">
    <property type="entry name" value="Cro/C1-type_HTH"/>
</dbReference>
<reference evidence="5 6" key="1">
    <citation type="submission" date="2019-09" db="EMBL/GenBank/DDBJ databases">
        <authorList>
            <person name="Feng G."/>
        </authorList>
    </citation>
    <scope>NUCLEOTIDE SEQUENCE [LARGE SCALE GENOMIC DNA]</scope>
    <source>
        <strain evidence="4 5">KACC 19283</strain>
        <strain evidence="3 6">KACC 19284</strain>
    </source>
</reference>
<dbReference type="InterPro" id="IPR014710">
    <property type="entry name" value="RmlC-like_jellyroll"/>
</dbReference>
<name>A0A5J5I9V7_9SPHN</name>
<dbReference type="GO" id="GO:0003677">
    <property type="term" value="F:DNA binding"/>
    <property type="evidence" value="ECO:0007669"/>
    <property type="project" value="UniProtKB-KW"/>
</dbReference>
<accession>A0A5J5I9V7</accession>